<keyword evidence="5 13" id="KW-0349">Heme</keyword>
<evidence type="ECO:0000256" key="3">
    <source>
        <dbReference type="ARBA" id="ARBA00004721"/>
    </source>
</evidence>
<comment type="cofactor">
    <cofactor evidence="1 13">
        <name>heme</name>
        <dbReference type="ChEBI" id="CHEBI:30413"/>
    </cofactor>
</comment>
<keyword evidence="8" id="KW-1133">Transmembrane helix</keyword>
<dbReference type="SUPFAM" id="SSF48264">
    <property type="entry name" value="Cytochrome P450"/>
    <property type="match status" value="1"/>
</dbReference>
<evidence type="ECO:0000256" key="10">
    <source>
        <dbReference type="ARBA" id="ARBA00023004"/>
    </source>
</evidence>
<dbReference type="GO" id="GO:0004497">
    <property type="term" value="F:monooxygenase activity"/>
    <property type="evidence" value="ECO:0007669"/>
    <property type="project" value="UniProtKB-KW"/>
</dbReference>
<dbReference type="AlphaFoldDB" id="A0A8H5C9E4"/>
<dbReference type="Pfam" id="PF00067">
    <property type="entry name" value="p450"/>
    <property type="match status" value="1"/>
</dbReference>
<keyword evidence="11" id="KW-0503">Monooxygenase</keyword>
<keyword evidence="10 13" id="KW-0408">Iron</keyword>
<evidence type="ECO:0000256" key="4">
    <source>
        <dbReference type="ARBA" id="ARBA00010617"/>
    </source>
</evidence>
<proteinExistence type="inferred from homology"/>
<evidence type="ECO:0000256" key="5">
    <source>
        <dbReference type="ARBA" id="ARBA00022617"/>
    </source>
</evidence>
<dbReference type="OrthoDB" id="1470350at2759"/>
<feature type="binding site" description="axial binding residue" evidence="13">
    <location>
        <position position="484"/>
    </location>
    <ligand>
        <name>heme</name>
        <dbReference type="ChEBI" id="CHEBI:30413"/>
    </ligand>
    <ligandPart>
        <name>Fe</name>
        <dbReference type="ChEBI" id="CHEBI:18248"/>
    </ligandPart>
</feature>
<comment type="similarity">
    <text evidence="4">Belongs to the cytochrome P450 family.</text>
</comment>
<dbReference type="PRINTS" id="PR00385">
    <property type="entry name" value="P450"/>
</dbReference>
<keyword evidence="12" id="KW-0472">Membrane</keyword>
<dbReference type="CDD" id="cd11069">
    <property type="entry name" value="CYP_FUM15-like"/>
    <property type="match status" value="1"/>
</dbReference>
<name>A0A8H5C9E4_9AGAR</name>
<dbReference type="InterPro" id="IPR002401">
    <property type="entry name" value="Cyt_P450_E_grp-I"/>
</dbReference>
<keyword evidence="7 13" id="KW-0479">Metal-binding</keyword>
<dbReference type="GO" id="GO:0005506">
    <property type="term" value="F:iron ion binding"/>
    <property type="evidence" value="ECO:0007669"/>
    <property type="project" value="InterPro"/>
</dbReference>
<protein>
    <recommendedName>
        <fullName evidence="16">Cytochrome P450</fullName>
    </recommendedName>
</protein>
<dbReference type="EMBL" id="JAACJK010000057">
    <property type="protein sequence ID" value="KAF5337353.1"/>
    <property type="molecule type" value="Genomic_DNA"/>
</dbReference>
<dbReference type="Gene3D" id="1.10.630.10">
    <property type="entry name" value="Cytochrome P450"/>
    <property type="match status" value="1"/>
</dbReference>
<evidence type="ECO:0008006" key="16">
    <source>
        <dbReference type="Google" id="ProtNLM"/>
    </source>
</evidence>
<evidence type="ECO:0000256" key="1">
    <source>
        <dbReference type="ARBA" id="ARBA00001971"/>
    </source>
</evidence>
<evidence type="ECO:0000256" key="7">
    <source>
        <dbReference type="ARBA" id="ARBA00022723"/>
    </source>
</evidence>
<dbReference type="Proteomes" id="UP000541558">
    <property type="component" value="Unassembled WGS sequence"/>
</dbReference>
<dbReference type="GO" id="GO:0016705">
    <property type="term" value="F:oxidoreductase activity, acting on paired donors, with incorporation or reduction of molecular oxygen"/>
    <property type="evidence" value="ECO:0007669"/>
    <property type="project" value="InterPro"/>
</dbReference>
<keyword evidence="15" id="KW-1185">Reference proteome</keyword>
<reference evidence="14 15" key="1">
    <citation type="journal article" date="2020" name="ISME J.">
        <title>Uncovering the hidden diversity of litter-decomposition mechanisms in mushroom-forming fungi.</title>
        <authorList>
            <person name="Floudas D."/>
            <person name="Bentzer J."/>
            <person name="Ahren D."/>
            <person name="Johansson T."/>
            <person name="Persson P."/>
            <person name="Tunlid A."/>
        </authorList>
    </citation>
    <scope>NUCLEOTIDE SEQUENCE [LARGE SCALE GENOMIC DNA]</scope>
    <source>
        <strain evidence="14 15">CBS 175.51</strain>
    </source>
</reference>
<keyword evidence="6" id="KW-0812">Transmembrane</keyword>
<dbReference type="PRINTS" id="PR00463">
    <property type="entry name" value="EP450I"/>
</dbReference>
<accession>A0A8H5C9E4</accession>
<evidence type="ECO:0000256" key="11">
    <source>
        <dbReference type="ARBA" id="ARBA00023033"/>
    </source>
</evidence>
<dbReference type="PANTHER" id="PTHR24305:SF166">
    <property type="entry name" value="CYTOCHROME P450 12A4, MITOCHONDRIAL-RELATED"/>
    <property type="match status" value="1"/>
</dbReference>
<keyword evidence="9" id="KW-0560">Oxidoreductase</keyword>
<evidence type="ECO:0000313" key="15">
    <source>
        <dbReference type="Proteomes" id="UP000541558"/>
    </source>
</evidence>
<evidence type="ECO:0000256" key="12">
    <source>
        <dbReference type="ARBA" id="ARBA00023136"/>
    </source>
</evidence>
<dbReference type="GO" id="GO:0020037">
    <property type="term" value="F:heme binding"/>
    <property type="evidence" value="ECO:0007669"/>
    <property type="project" value="InterPro"/>
</dbReference>
<evidence type="ECO:0000256" key="8">
    <source>
        <dbReference type="ARBA" id="ARBA00022989"/>
    </source>
</evidence>
<dbReference type="PANTHER" id="PTHR24305">
    <property type="entry name" value="CYTOCHROME P450"/>
    <property type="match status" value="1"/>
</dbReference>
<comment type="pathway">
    <text evidence="3">Secondary metabolite biosynthesis; terpenoid biosynthesis.</text>
</comment>
<sequence length="544" mass="62441">MIYPPFLQSIPVLVAALAVWTALRHFVFSHPLDKLFGPPPESLYMGNLRQMFAADGTTFTRSLFQRYGRVVRVYGMLKERILHVSDPKALRHILVKEQHVYEESTWFLESNKKIFGPSLLGTIGEQHRRQRKMLNPVFSIAHMRKMMPKFYSVAYDLRDILLLKSRDGPREVEMLSWVTKAALEIVSLCGLGKSFSPVNEEEGEDQYITTMKRLTPIGRGLRLTRQYFLPFVVKYQLVPSPLLRWISDRLPMPRLHQMCEVVDIMQDVSLGIFAQKRRELQDNGNSDENGKDFLSILMRENSKASLEDKLPDDEVIAQISTLMFTAMDTTSSALSRILWLLAKHPDVQIKLREEIRKAKQEFDEPDYDQLFSLKYLDAVCRESLRVYTPLPIITRQARQNMVLPLSRPIKTTDGKVVQSIYVPKDTIINIPIQAVNEDPGIWGPDSYDWKPERWLSPLPDSVHEARVPGVYSNLLTFAGGSRTCIGFKFSEMEMKVLLYVLIDALQFDLGQEEIQWSCSGVSTPSINDNELQPQMPMLISRADA</sequence>
<evidence type="ECO:0000256" key="6">
    <source>
        <dbReference type="ARBA" id="ARBA00022692"/>
    </source>
</evidence>
<comment type="caution">
    <text evidence="14">The sequence shown here is derived from an EMBL/GenBank/DDBJ whole genome shotgun (WGS) entry which is preliminary data.</text>
</comment>
<evidence type="ECO:0000256" key="13">
    <source>
        <dbReference type="PIRSR" id="PIRSR602401-1"/>
    </source>
</evidence>
<gene>
    <name evidence="14" type="ORF">D9611_002902</name>
</gene>
<dbReference type="InterPro" id="IPR036396">
    <property type="entry name" value="Cyt_P450_sf"/>
</dbReference>
<evidence type="ECO:0000256" key="2">
    <source>
        <dbReference type="ARBA" id="ARBA00004370"/>
    </source>
</evidence>
<dbReference type="InterPro" id="IPR001128">
    <property type="entry name" value="Cyt_P450"/>
</dbReference>
<comment type="subcellular location">
    <subcellularLocation>
        <location evidence="2">Membrane</location>
    </subcellularLocation>
</comment>
<dbReference type="InterPro" id="IPR050121">
    <property type="entry name" value="Cytochrome_P450_monoxygenase"/>
</dbReference>
<organism evidence="14 15">
    <name type="scientific">Ephemerocybe angulata</name>
    <dbReference type="NCBI Taxonomy" id="980116"/>
    <lineage>
        <taxon>Eukaryota</taxon>
        <taxon>Fungi</taxon>
        <taxon>Dikarya</taxon>
        <taxon>Basidiomycota</taxon>
        <taxon>Agaricomycotina</taxon>
        <taxon>Agaricomycetes</taxon>
        <taxon>Agaricomycetidae</taxon>
        <taxon>Agaricales</taxon>
        <taxon>Agaricineae</taxon>
        <taxon>Psathyrellaceae</taxon>
        <taxon>Ephemerocybe</taxon>
    </lineage>
</organism>
<evidence type="ECO:0000313" key="14">
    <source>
        <dbReference type="EMBL" id="KAF5337353.1"/>
    </source>
</evidence>
<evidence type="ECO:0000256" key="9">
    <source>
        <dbReference type="ARBA" id="ARBA00023002"/>
    </source>
</evidence>
<dbReference type="GO" id="GO:0016020">
    <property type="term" value="C:membrane"/>
    <property type="evidence" value="ECO:0007669"/>
    <property type="project" value="UniProtKB-SubCell"/>
</dbReference>